<evidence type="ECO:0000256" key="2">
    <source>
        <dbReference type="ARBA" id="ARBA00022695"/>
    </source>
</evidence>
<dbReference type="SUPFAM" id="SSF54197">
    <property type="entry name" value="HIT-like"/>
    <property type="match status" value="2"/>
</dbReference>
<dbReference type="Gene3D" id="3.30.428.10">
    <property type="entry name" value="HIT-like"/>
    <property type="match status" value="2"/>
</dbReference>
<sequence length="331" mass="38025">MSEFRRDLVSGDWILFAPARKKRPGSEKIGEKKRIIPPLENCPFENPEPVVLWEPLPGKKNPEDWLVRIKSNKYPAVAPHKICPQEEKNGIYSTIGGVGFHEVIVTRYHQKTIAEMSAEEVEILIKAYQKRFRQLKNEPCIQYILIFHNFGEGAGATIFHPHSQIIALPIIPLDVRRSFSGSRAYFKEKGKCVHCEMVKIDSKDKARIVYENKDFVVLCPFASQVSFEMRIYPKKHQPYFEEISEKERLSFAEALKESLVRLKAGADDPDYNFFVHTAPPADGEYKYYHWHLEILPRMARWAGLELGSGTNVVAVSPEEAADILRKSKIKN</sequence>
<dbReference type="PANTHER" id="PTHR42763:SF2">
    <property type="entry name" value="ADP-GLUCOSE PHOSPHORYLASE"/>
    <property type="match status" value="1"/>
</dbReference>
<comment type="caution">
    <text evidence="7">The sequence shown here is derived from an EMBL/GenBank/DDBJ whole genome shotgun (WGS) entry which is preliminary data.</text>
</comment>
<dbReference type="Proteomes" id="UP000176787">
    <property type="component" value="Unassembled WGS sequence"/>
</dbReference>
<dbReference type="GO" id="GO:0008108">
    <property type="term" value="F:UDP-glucose:hexose-1-phosphate uridylyltransferase activity"/>
    <property type="evidence" value="ECO:0007669"/>
    <property type="project" value="UniProtKB-UniRule"/>
</dbReference>
<dbReference type="NCBIfam" id="TIGR00209">
    <property type="entry name" value="galT_1"/>
    <property type="match status" value="1"/>
</dbReference>
<dbReference type="InterPro" id="IPR036265">
    <property type="entry name" value="HIT-like_sf"/>
</dbReference>
<dbReference type="InterPro" id="IPR001937">
    <property type="entry name" value="GalP_UDPtransf1"/>
</dbReference>
<dbReference type="InterPro" id="IPR005849">
    <property type="entry name" value="GalP_Utransf_N"/>
</dbReference>
<evidence type="ECO:0000259" key="6">
    <source>
        <dbReference type="Pfam" id="PF01087"/>
    </source>
</evidence>
<dbReference type="GO" id="GO:0006012">
    <property type="term" value="P:galactose metabolic process"/>
    <property type="evidence" value="ECO:0007669"/>
    <property type="project" value="UniProtKB-UniRule"/>
</dbReference>
<name>A0A1G2F3A1_9BACT</name>
<dbReference type="Pfam" id="PF01087">
    <property type="entry name" value="GalP_UDP_transf"/>
    <property type="match status" value="1"/>
</dbReference>
<evidence type="ECO:0000313" key="7">
    <source>
        <dbReference type="EMBL" id="OGZ32417.1"/>
    </source>
</evidence>
<organism evidence="7 8">
    <name type="scientific">Candidatus Niyogibacteria bacterium RIFCSPLOWO2_12_FULL_41_13</name>
    <dbReference type="NCBI Taxonomy" id="1801726"/>
    <lineage>
        <taxon>Bacteria</taxon>
        <taxon>Candidatus Niyogiibacteriota</taxon>
    </lineage>
</organism>
<dbReference type="EC" id="2.7.7.12" evidence="4"/>
<evidence type="ECO:0000256" key="4">
    <source>
        <dbReference type="NCBIfam" id="TIGR00209"/>
    </source>
</evidence>
<keyword evidence="1 7" id="KW-0808">Transferase</keyword>
<dbReference type="PIRSF" id="PIRSF000808">
    <property type="entry name" value="GalT"/>
    <property type="match status" value="1"/>
</dbReference>
<dbReference type="STRING" id="1801726.A3H02_00555"/>
<evidence type="ECO:0000256" key="3">
    <source>
        <dbReference type="ARBA" id="ARBA00023277"/>
    </source>
</evidence>
<evidence type="ECO:0000313" key="8">
    <source>
        <dbReference type="Proteomes" id="UP000176787"/>
    </source>
</evidence>
<feature type="active site" description="Tele-UMP-histidine intermediate" evidence="5">
    <location>
        <position position="162"/>
    </location>
</feature>
<keyword evidence="3" id="KW-0119">Carbohydrate metabolism</keyword>
<protein>
    <recommendedName>
        <fullName evidence="4">Galactose-1-phosphate uridylyltransferase</fullName>
        <ecNumber evidence="4">2.7.7.12</ecNumber>
    </recommendedName>
</protein>
<feature type="domain" description="Galactose-1-phosphate uridyl transferase N-terminal" evidence="6">
    <location>
        <begin position="7"/>
        <end position="172"/>
    </location>
</feature>
<accession>A0A1G2F3A1</accession>
<reference evidence="7 8" key="1">
    <citation type="journal article" date="2016" name="Nat. Commun.">
        <title>Thousands of microbial genomes shed light on interconnected biogeochemical processes in an aquifer system.</title>
        <authorList>
            <person name="Anantharaman K."/>
            <person name="Brown C.T."/>
            <person name="Hug L.A."/>
            <person name="Sharon I."/>
            <person name="Castelle C.J."/>
            <person name="Probst A.J."/>
            <person name="Thomas B.C."/>
            <person name="Singh A."/>
            <person name="Wilkins M.J."/>
            <person name="Karaoz U."/>
            <person name="Brodie E.L."/>
            <person name="Williams K.H."/>
            <person name="Hubbard S.S."/>
            <person name="Banfield J.F."/>
        </authorList>
    </citation>
    <scope>NUCLEOTIDE SEQUENCE [LARGE SCALE GENOMIC DNA]</scope>
</reference>
<evidence type="ECO:0000256" key="1">
    <source>
        <dbReference type="ARBA" id="ARBA00022679"/>
    </source>
</evidence>
<evidence type="ECO:0000256" key="5">
    <source>
        <dbReference type="PIRSR" id="PIRSR000808-1"/>
    </source>
</evidence>
<dbReference type="PANTHER" id="PTHR42763">
    <property type="entry name" value="ADP-GLUCOSE PHOSPHORYLASE"/>
    <property type="match status" value="1"/>
</dbReference>
<dbReference type="AlphaFoldDB" id="A0A1G2F3A1"/>
<keyword evidence="2 7" id="KW-0548">Nucleotidyltransferase</keyword>
<proteinExistence type="predicted"/>
<gene>
    <name evidence="7" type="ORF">A3H02_00555</name>
</gene>
<dbReference type="EMBL" id="MHMS01000008">
    <property type="protein sequence ID" value="OGZ32417.1"/>
    <property type="molecule type" value="Genomic_DNA"/>
</dbReference>
<dbReference type="InterPro" id="IPR053177">
    <property type="entry name" value="ADP-glucose_phosphorylase"/>
</dbReference>
<dbReference type="GO" id="GO:0008270">
    <property type="term" value="F:zinc ion binding"/>
    <property type="evidence" value="ECO:0007669"/>
    <property type="project" value="InterPro"/>
</dbReference>